<evidence type="ECO:0000313" key="12">
    <source>
        <dbReference type="EMBL" id="OUQ36262.1"/>
    </source>
</evidence>
<evidence type="ECO:0000256" key="5">
    <source>
        <dbReference type="ARBA" id="ARBA00022683"/>
    </source>
</evidence>
<feature type="transmembrane region" description="Helical" evidence="10">
    <location>
        <begin position="133"/>
        <end position="157"/>
    </location>
</feature>
<evidence type="ECO:0000256" key="7">
    <source>
        <dbReference type="ARBA" id="ARBA00022989"/>
    </source>
</evidence>
<dbReference type="EMBL" id="NFLJ01000003">
    <property type="protein sequence ID" value="OUQ36262.1"/>
    <property type="molecule type" value="Genomic_DNA"/>
</dbReference>
<dbReference type="Proteomes" id="UP000195305">
    <property type="component" value="Unassembled WGS sequence"/>
</dbReference>
<protein>
    <recommendedName>
        <fullName evidence="9">Permease IIC component</fullName>
    </recommendedName>
</protein>
<evidence type="ECO:0000256" key="8">
    <source>
        <dbReference type="ARBA" id="ARBA00023136"/>
    </source>
</evidence>
<evidence type="ECO:0000256" key="2">
    <source>
        <dbReference type="ARBA" id="ARBA00022448"/>
    </source>
</evidence>
<dbReference type="InterPro" id="IPR004796">
    <property type="entry name" value="PTS_IIC_cello"/>
</dbReference>
<keyword evidence="13" id="KW-1185">Reference proteome</keyword>
<accession>A0A1Y4T4W1</accession>
<feature type="transmembrane region" description="Helical" evidence="10">
    <location>
        <begin position="28"/>
        <end position="50"/>
    </location>
</feature>
<feature type="domain" description="PTS EIIC type-3" evidence="11">
    <location>
        <begin position="5"/>
        <end position="410"/>
    </location>
</feature>
<keyword evidence="8 9" id="KW-0472">Membrane</keyword>
<dbReference type="GO" id="GO:0009401">
    <property type="term" value="P:phosphoenolpyruvate-dependent sugar phosphotransferase system"/>
    <property type="evidence" value="ECO:0007669"/>
    <property type="project" value="UniProtKB-KW"/>
</dbReference>
<evidence type="ECO:0000256" key="10">
    <source>
        <dbReference type="SAM" id="Phobius"/>
    </source>
</evidence>
<keyword evidence="6 10" id="KW-0812">Transmembrane</keyword>
<proteinExistence type="predicted"/>
<feature type="transmembrane region" description="Helical" evidence="10">
    <location>
        <begin position="103"/>
        <end position="121"/>
    </location>
</feature>
<feature type="transmembrane region" description="Helical" evidence="10">
    <location>
        <begin position="284"/>
        <end position="305"/>
    </location>
</feature>
<gene>
    <name evidence="12" type="ORF">B5E75_01685</name>
</gene>
<evidence type="ECO:0000313" key="13">
    <source>
        <dbReference type="Proteomes" id="UP000195305"/>
    </source>
</evidence>
<dbReference type="OrthoDB" id="1550290at2"/>
<feature type="transmembrane region" description="Helical" evidence="10">
    <location>
        <begin position="225"/>
        <end position="248"/>
    </location>
</feature>
<feature type="transmembrane region" description="Helical" evidence="10">
    <location>
        <begin position="255"/>
        <end position="278"/>
    </location>
</feature>
<keyword evidence="2 9" id="KW-0813">Transport</keyword>
<evidence type="ECO:0000256" key="3">
    <source>
        <dbReference type="ARBA" id="ARBA00022475"/>
    </source>
</evidence>
<dbReference type="PANTHER" id="PTHR33989">
    <property type="match status" value="1"/>
</dbReference>
<sequence>MMDKISNFLLPIAEKLSKNRYLSAIRDGYIAIMPLVITASLFTLINSVLIGEGNYLDQWFGTPFSDFAQLGSVISSASMSIMTVLLVFTTAKALASQYKMDTSIAGATALVCFLCLTPFVADATLGEYVTTYYLGAAAMFTGFISALVSVELFRFLMGFKALIIKMPDSVPTGIARSLNSIVPVALTVIIFGIARIITDALGAPLNDLIFNWIQTPFTNIVSSPIGLVVIYALYMLIWGFGIHSAYIFNPILEPIYLASLTANVQAISSGVEPAAIITKPFLDSVAFMGGAGNMLALVLAIFIVSRREDYRTIAKLGFVPALFNISEPLMFGLPVVMNPILIIPMIVSTLVGLGIGSLATSIGVMAYTYVQTPWTTPPVLGAFLATGGDVLSGIVALVILVLSVIIYIPFVKVMNNTKEETSEE</sequence>
<dbReference type="Pfam" id="PF02378">
    <property type="entry name" value="PTS_EIIC"/>
    <property type="match status" value="1"/>
</dbReference>
<evidence type="ECO:0000256" key="4">
    <source>
        <dbReference type="ARBA" id="ARBA00022597"/>
    </source>
</evidence>
<keyword evidence="3 9" id="KW-1003">Cell membrane</keyword>
<reference evidence="12 13" key="1">
    <citation type="journal article" date="2018" name="BMC Genomics">
        <title>Whole genome sequencing and function prediction of 133 gut anaerobes isolated from chicken caecum in pure cultures.</title>
        <authorList>
            <person name="Medvecky M."/>
            <person name="Cejkova D."/>
            <person name="Polansky O."/>
            <person name="Karasova D."/>
            <person name="Kubasova T."/>
            <person name="Cizek A."/>
            <person name="Rychlik I."/>
        </authorList>
    </citation>
    <scope>NUCLEOTIDE SEQUENCE [LARGE SCALE GENOMIC DNA]</scope>
    <source>
        <strain evidence="12 13">An13</strain>
    </source>
</reference>
<evidence type="ECO:0000256" key="1">
    <source>
        <dbReference type="ARBA" id="ARBA00004651"/>
    </source>
</evidence>
<feature type="transmembrane region" description="Helical" evidence="10">
    <location>
        <begin position="70"/>
        <end position="91"/>
    </location>
</feature>
<name>A0A1Y4T4W1_9FIRM</name>
<dbReference type="GO" id="GO:1901264">
    <property type="term" value="P:carbohydrate derivative transport"/>
    <property type="evidence" value="ECO:0007669"/>
    <property type="project" value="TreeGrafter"/>
</dbReference>
<evidence type="ECO:0000256" key="9">
    <source>
        <dbReference type="PIRNR" id="PIRNR006351"/>
    </source>
</evidence>
<dbReference type="InterPro" id="IPR003352">
    <property type="entry name" value="PTS_EIIC"/>
</dbReference>
<dbReference type="PROSITE" id="PS51105">
    <property type="entry name" value="PTS_EIIC_TYPE_3"/>
    <property type="match status" value="1"/>
</dbReference>
<evidence type="ECO:0000259" key="11">
    <source>
        <dbReference type="PROSITE" id="PS51105"/>
    </source>
</evidence>
<organism evidence="12 13">
    <name type="scientific">Massilimicrobiota timonensis</name>
    <dbReference type="NCBI Taxonomy" id="1776392"/>
    <lineage>
        <taxon>Bacteria</taxon>
        <taxon>Bacillati</taxon>
        <taxon>Bacillota</taxon>
        <taxon>Erysipelotrichia</taxon>
        <taxon>Erysipelotrichales</taxon>
        <taxon>Erysipelotrichaceae</taxon>
        <taxon>Massilimicrobiota</taxon>
    </lineage>
</organism>
<dbReference type="AlphaFoldDB" id="A0A1Y4T4W1"/>
<comment type="function">
    <text evidence="9">The phosphoenolpyruvate-dependent sugar phosphotransferase system (PTS), a major carbohydrate active -transport system, catalyzes the phosphorylation of incoming sugar substrates concomitant with their translocation across the cell membrane.</text>
</comment>
<dbReference type="InterPro" id="IPR004501">
    <property type="entry name" value="PTS_EIIC_3"/>
</dbReference>
<keyword evidence="5" id="KW-0598">Phosphotransferase system</keyword>
<dbReference type="NCBIfam" id="TIGR00410">
    <property type="entry name" value="lacE"/>
    <property type="match status" value="1"/>
</dbReference>
<comment type="caution">
    <text evidence="12">The sequence shown here is derived from an EMBL/GenBank/DDBJ whole genome shotgun (WGS) entry which is preliminary data.</text>
</comment>
<evidence type="ECO:0000256" key="6">
    <source>
        <dbReference type="ARBA" id="ARBA00022692"/>
    </source>
</evidence>
<feature type="transmembrane region" description="Helical" evidence="10">
    <location>
        <begin position="178"/>
        <end position="197"/>
    </location>
</feature>
<feature type="transmembrane region" description="Helical" evidence="10">
    <location>
        <begin position="340"/>
        <end position="370"/>
    </location>
</feature>
<dbReference type="PANTHER" id="PTHR33989:SF8">
    <property type="entry name" value="PERMEASE IIC COMPONENT"/>
    <property type="match status" value="1"/>
</dbReference>
<comment type="subcellular location">
    <subcellularLocation>
        <location evidence="1">Cell membrane</location>
        <topology evidence="1">Multi-pass membrane protein</topology>
    </subcellularLocation>
</comment>
<keyword evidence="4 9" id="KW-0762">Sugar transport</keyword>
<feature type="transmembrane region" description="Helical" evidence="10">
    <location>
        <begin position="390"/>
        <end position="410"/>
    </location>
</feature>
<dbReference type="GO" id="GO:0008982">
    <property type="term" value="F:protein-N(PI)-phosphohistidine-sugar phosphotransferase activity"/>
    <property type="evidence" value="ECO:0007669"/>
    <property type="project" value="UniProtKB-UniRule"/>
</dbReference>
<dbReference type="PIRSF" id="PIRSF006351">
    <property type="entry name" value="PTS_EIIC-Cellobiose"/>
    <property type="match status" value="1"/>
</dbReference>
<dbReference type="GO" id="GO:0005886">
    <property type="term" value="C:plasma membrane"/>
    <property type="evidence" value="ECO:0007669"/>
    <property type="project" value="UniProtKB-SubCell"/>
</dbReference>
<keyword evidence="7 10" id="KW-1133">Transmembrane helix</keyword>
<dbReference type="InterPro" id="IPR051088">
    <property type="entry name" value="PTS_Sugar-EIIC/EIIB"/>
</dbReference>